<protein>
    <submittedName>
        <fullName evidence="1">Uncharacterized protein</fullName>
    </submittedName>
</protein>
<name>A0A8S3J2M4_9BILA</name>
<evidence type="ECO:0000313" key="2">
    <source>
        <dbReference type="Proteomes" id="UP000676336"/>
    </source>
</evidence>
<reference evidence="1" key="1">
    <citation type="submission" date="2021-02" db="EMBL/GenBank/DDBJ databases">
        <authorList>
            <person name="Nowell W R."/>
        </authorList>
    </citation>
    <scope>NUCLEOTIDE SEQUENCE</scope>
</reference>
<dbReference type="EMBL" id="CAJOBI010340426">
    <property type="protein sequence ID" value="CAF5212076.1"/>
    <property type="molecule type" value="Genomic_DNA"/>
</dbReference>
<dbReference type="AlphaFoldDB" id="A0A8S3J2M4"/>
<organism evidence="1 2">
    <name type="scientific">Rotaria magnacalcarata</name>
    <dbReference type="NCBI Taxonomy" id="392030"/>
    <lineage>
        <taxon>Eukaryota</taxon>
        <taxon>Metazoa</taxon>
        <taxon>Spiralia</taxon>
        <taxon>Gnathifera</taxon>
        <taxon>Rotifera</taxon>
        <taxon>Eurotatoria</taxon>
        <taxon>Bdelloidea</taxon>
        <taxon>Philodinida</taxon>
        <taxon>Philodinidae</taxon>
        <taxon>Rotaria</taxon>
    </lineage>
</organism>
<comment type="caution">
    <text evidence="1">The sequence shown here is derived from an EMBL/GenBank/DDBJ whole genome shotgun (WGS) entry which is preliminary data.</text>
</comment>
<feature type="non-terminal residue" evidence="1">
    <location>
        <position position="1"/>
    </location>
</feature>
<proteinExistence type="predicted"/>
<gene>
    <name evidence="1" type="ORF">SMN809_LOCUS78670</name>
</gene>
<sequence>KQPKDKIRQNTLHGRLLQINAIFESMKKNHLQFTFNSSLNLQDMLSSLEWCIYQTDKKKTKAFLRNKISLFDLFHLKFD</sequence>
<evidence type="ECO:0000313" key="1">
    <source>
        <dbReference type="EMBL" id="CAF5212076.1"/>
    </source>
</evidence>
<accession>A0A8S3J2M4</accession>
<dbReference type="Proteomes" id="UP000676336">
    <property type="component" value="Unassembled WGS sequence"/>
</dbReference>